<gene>
    <name evidence="2" type="ORF">A245_36689</name>
</gene>
<dbReference type="PANTHER" id="PTHR42744">
    <property type="entry name" value="BINDING-PROTEIN-DEPENDENT TRANSPORT SYSTEMS INNER MEMBRANE COMPONENT"/>
    <property type="match status" value="1"/>
</dbReference>
<comment type="caution">
    <text evidence="2">The sequence shown here is derived from an EMBL/GenBank/DDBJ whole genome shotgun (WGS) entry which is preliminary data.</text>
</comment>
<organism evidence="2 3">
    <name type="scientific">Pseudomonas syringae pv. actinidiae ICMP 19096</name>
    <dbReference type="NCBI Taxonomy" id="1194405"/>
    <lineage>
        <taxon>Bacteria</taxon>
        <taxon>Pseudomonadati</taxon>
        <taxon>Pseudomonadota</taxon>
        <taxon>Gammaproteobacteria</taxon>
        <taxon>Pseudomonadales</taxon>
        <taxon>Pseudomonadaceae</taxon>
        <taxon>Pseudomonas</taxon>
        <taxon>Pseudomonas syringae</taxon>
    </lineage>
</organism>
<protein>
    <submittedName>
        <fullName evidence="2">ABC transporter permease</fullName>
    </submittedName>
</protein>
<dbReference type="Proteomes" id="UP000018849">
    <property type="component" value="Unassembled WGS sequence"/>
</dbReference>
<proteinExistence type="predicted"/>
<sequence>GLGSYIANATQAGDFPRVALGIVVMSIFVIAFNRLLWRPLYGFAERRLSLV</sequence>
<accession>A0A656JNR2</accession>
<keyword evidence="1" id="KW-0812">Transmembrane</keyword>
<evidence type="ECO:0000313" key="3">
    <source>
        <dbReference type="Proteomes" id="UP000018849"/>
    </source>
</evidence>
<feature type="non-terminal residue" evidence="2">
    <location>
        <position position="1"/>
    </location>
</feature>
<dbReference type="AlphaFoldDB" id="A0A656JNR2"/>
<dbReference type="PANTHER" id="PTHR42744:SF1">
    <property type="entry name" value="BINDING-PROTEIN-DEPENDENT TRANSPORT SYSTEMS INNER MEMBRANE COMPONENT"/>
    <property type="match status" value="1"/>
</dbReference>
<feature type="transmembrane region" description="Helical" evidence="1">
    <location>
        <begin position="18"/>
        <end position="37"/>
    </location>
</feature>
<keyword evidence="1" id="KW-0472">Membrane</keyword>
<reference evidence="2 3" key="1">
    <citation type="journal article" date="2013" name="PLoS Pathog.">
        <title>Genomic analysis of the Kiwifruit pathogen Pseudomonas syringae pv. actinidiae provides insight into the origins of an emergent plant disease.</title>
        <authorList>
            <person name="McCann H.C."/>
            <person name="Rikkerink E.H."/>
            <person name="Bertels F."/>
            <person name="Fiers M."/>
            <person name="Lu A."/>
            <person name="Rees-George J."/>
            <person name="Andersen M.T."/>
            <person name="Gleave A.P."/>
            <person name="Haubold B."/>
            <person name="Wohlers M.W."/>
            <person name="Guttman D.S."/>
            <person name="Wang P.W."/>
            <person name="Straub C."/>
            <person name="Vanneste J.L."/>
            <person name="Rainey P.B."/>
            <person name="Templeton M.D."/>
        </authorList>
    </citation>
    <scope>NUCLEOTIDE SEQUENCE [LARGE SCALE GENOMIC DNA]</scope>
    <source>
        <strain evidence="2 3">ICMP 19096</strain>
    </source>
</reference>
<name>A0A656JNR2_PSESF</name>
<dbReference type="EMBL" id="AOKF01003144">
    <property type="protein sequence ID" value="EPN40085.1"/>
    <property type="molecule type" value="Genomic_DNA"/>
</dbReference>
<evidence type="ECO:0000256" key="1">
    <source>
        <dbReference type="SAM" id="Phobius"/>
    </source>
</evidence>
<evidence type="ECO:0000313" key="2">
    <source>
        <dbReference type="EMBL" id="EPN40085.1"/>
    </source>
</evidence>
<keyword evidence="1" id="KW-1133">Transmembrane helix</keyword>